<comment type="caution">
    <text evidence="2">The sequence shown here is derived from an EMBL/GenBank/DDBJ whole genome shotgun (WGS) entry which is preliminary data.</text>
</comment>
<proteinExistence type="predicted"/>
<dbReference type="Proteomes" id="UP001207930">
    <property type="component" value="Unassembled WGS sequence"/>
</dbReference>
<dbReference type="RefSeq" id="WP_264503767.1">
    <property type="nucleotide sequence ID" value="NZ_JAPDDS010000024.1"/>
</dbReference>
<evidence type="ECO:0000313" key="3">
    <source>
        <dbReference type="Proteomes" id="UP001207930"/>
    </source>
</evidence>
<dbReference type="EMBL" id="JAPDDS010000024">
    <property type="protein sequence ID" value="MCW1887811.1"/>
    <property type="molecule type" value="Genomic_DNA"/>
</dbReference>
<feature type="transmembrane region" description="Helical" evidence="1">
    <location>
        <begin position="171"/>
        <end position="189"/>
    </location>
</feature>
<protein>
    <recommendedName>
        <fullName evidence="4">Transmembrane protein</fullName>
    </recommendedName>
</protein>
<gene>
    <name evidence="2" type="ORF">OKA04_23940</name>
</gene>
<reference evidence="2 3" key="1">
    <citation type="submission" date="2022-10" db="EMBL/GenBank/DDBJ databases">
        <title>Luteolibacter flavescens strain MCCC 1K03193, whole genome shotgun sequencing project.</title>
        <authorList>
            <person name="Zhao G."/>
            <person name="Shen L."/>
        </authorList>
    </citation>
    <scope>NUCLEOTIDE SEQUENCE [LARGE SCALE GENOMIC DNA]</scope>
    <source>
        <strain evidence="2 3">MCCC 1K03193</strain>
    </source>
</reference>
<accession>A0ABT3FX39</accession>
<name>A0ABT3FX39_9BACT</name>
<keyword evidence="1" id="KW-0472">Membrane</keyword>
<keyword evidence="3" id="KW-1185">Reference proteome</keyword>
<keyword evidence="1" id="KW-1133">Transmembrane helix</keyword>
<sequence>MPSSPAAAFLAPILPMSERIVCKPTPWFLLRAAAMLLMFGIFSVLFFRDGKWGYREQNLSYHMSKAFEKATTEFKAKKDSLTPEAWRAYAEKQVIDFIPLTKDESEKTPVPVPEGTPVPMPWPAILHDYEAVNASLGQEQGKLFNDYRQQADIKKAPPEKDFPERKVQEQWVVFWICLVLTAGAAAVLLRTLGRKMVIDDEGFYPASGGKFAFADLARLDLRKWDTKGLAFAWAKTPSGGEKKLRIDGLTYGGFKKEDDEPAERLMRRLKEKFSGELIEYVTEVEEPAKPATPGA</sequence>
<organism evidence="2 3">
    <name type="scientific">Luteolibacter flavescens</name>
    <dbReference type="NCBI Taxonomy" id="1859460"/>
    <lineage>
        <taxon>Bacteria</taxon>
        <taxon>Pseudomonadati</taxon>
        <taxon>Verrucomicrobiota</taxon>
        <taxon>Verrucomicrobiia</taxon>
        <taxon>Verrucomicrobiales</taxon>
        <taxon>Verrucomicrobiaceae</taxon>
        <taxon>Luteolibacter</taxon>
    </lineage>
</organism>
<evidence type="ECO:0000256" key="1">
    <source>
        <dbReference type="SAM" id="Phobius"/>
    </source>
</evidence>
<feature type="transmembrane region" description="Helical" evidence="1">
    <location>
        <begin position="29"/>
        <end position="47"/>
    </location>
</feature>
<evidence type="ECO:0008006" key="4">
    <source>
        <dbReference type="Google" id="ProtNLM"/>
    </source>
</evidence>
<keyword evidence="1" id="KW-0812">Transmembrane</keyword>
<evidence type="ECO:0000313" key="2">
    <source>
        <dbReference type="EMBL" id="MCW1887811.1"/>
    </source>
</evidence>